<keyword evidence="2 7" id="KW-0349">Heme</keyword>
<dbReference type="Gene3D" id="1.10.630.10">
    <property type="entry name" value="Cytochrome P450"/>
    <property type="match status" value="1"/>
</dbReference>
<evidence type="ECO:0000313" key="9">
    <source>
        <dbReference type="EMBL" id="XCJ68609.1"/>
    </source>
</evidence>
<dbReference type="KEGG" id="stac:ABII15_00980"/>
<dbReference type="SUPFAM" id="SSF48264">
    <property type="entry name" value="Cytochrome P450"/>
    <property type="match status" value="1"/>
</dbReference>
<dbReference type="GO" id="GO:0004497">
    <property type="term" value="F:monooxygenase activity"/>
    <property type="evidence" value="ECO:0007669"/>
    <property type="project" value="UniProtKB-KW"/>
</dbReference>
<evidence type="ECO:0000256" key="1">
    <source>
        <dbReference type="ARBA" id="ARBA00010617"/>
    </source>
</evidence>
<dbReference type="CDD" id="cd11029">
    <property type="entry name" value="CYP107-like"/>
    <property type="match status" value="1"/>
</dbReference>
<evidence type="ECO:0000256" key="8">
    <source>
        <dbReference type="SAM" id="MobiDB-lite"/>
    </source>
</evidence>
<comment type="similarity">
    <text evidence="1 7">Belongs to the cytochrome P450 family.</text>
</comment>
<keyword evidence="6 7" id="KW-0503">Monooxygenase</keyword>
<keyword evidence="3 7" id="KW-0479">Metal-binding</keyword>
<dbReference type="PANTHER" id="PTHR46696:SF1">
    <property type="entry name" value="CYTOCHROME P450 YJIB-RELATED"/>
    <property type="match status" value="1"/>
</dbReference>
<sequence length="397" mass="41849">MPTAPTLEELAPAGHDPARDPHPVYAALRARGPVHRVLVPGSGETWLVVSRDAARQALTDPRLSNDIRHSATWDTDGGHALGRNMLQSDPPHHTRLRKLVAGHFTPGRIAALRPRVEALADALLSGLPAEGTVDVVSGYALPLSVAVICELLGVPEDGRDVFHAWSRELVMPTSETAASAAGARLAALIDDLVARKTAAPDGTLLSELAVAGRDGGLAADELLGMVFLLLVAGHETTVNLISAALFALLTHPDQLALVRADPSLTAAAVEEALRHQAPVHSTAFRFAVEPLELAGTAIAAGDAVLVSLAAASRDPAHYADPDRFDLRRTGPAHVAFGHGLHHCLGAPLARVEAETALRRFLARFPTVALAADPATLTWRSSTLLRGLTDLPLRLGQR</sequence>
<dbReference type="InterPro" id="IPR017972">
    <property type="entry name" value="Cyt_P450_CS"/>
</dbReference>
<protein>
    <submittedName>
        <fullName evidence="9">Cytochrome P450</fullName>
    </submittedName>
</protein>
<evidence type="ECO:0000256" key="3">
    <source>
        <dbReference type="ARBA" id="ARBA00022723"/>
    </source>
</evidence>
<dbReference type="RefSeq" id="WP_353940295.1">
    <property type="nucleotide sequence ID" value="NZ_CP159534.1"/>
</dbReference>
<reference evidence="9" key="1">
    <citation type="submission" date="2024-06" db="EMBL/GenBank/DDBJ databases">
        <title>Streptomyces sp. strain HUAS MG91 genome sequences.</title>
        <authorList>
            <person name="Mo P."/>
        </authorList>
    </citation>
    <scope>NUCLEOTIDE SEQUENCE</scope>
    <source>
        <strain evidence="9">HUAS MG91</strain>
    </source>
</reference>
<organism evidence="9">
    <name type="scientific">Streptomyces tabacisoli</name>
    <dbReference type="NCBI Taxonomy" id="3156398"/>
    <lineage>
        <taxon>Bacteria</taxon>
        <taxon>Bacillati</taxon>
        <taxon>Actinomycetota</taxon>
        <taxon>Actinomycetes</taxon>
        <taxon>Kitasatosporales</taxon>
        <taxon>Streptomycetaceae</taxon>
        <taxon>Streptomyces</taxon>
    </lineage>
</organism>
<keyword evidence="5 7" id="KW-0408">Iron</keyword>
<accession>A0AAU8IKA4</accession>
<proteinExistence type="inferred from homology"/>
<dbReference type="InterPro" id="IPR002397">
    <property type="entry name" value="Cyt_P450_B"/>
</dbReference>
<dbReference type="FunFam" id="1.10.630.10:FF:000018">
    <property type="entry name" value="Cytochrome P450 monooxygenase"/>
    <property type="match status" value="1"/>
</dbReference>
<dbReference type="GO" id="GO:0016705">
    <property type="term" value="F:oxidoreductase activity, acting on paired donors, with incorporation or reduction of molecular oxygen"/>
    <property type="evidence" value="ECO:0007669"/>
    <property type="project" value="InterPro"/>
</dbReference>
<gene>
    <name evidence="9" type="ORF">ABII15_00980</name>
</gene>
<dbReference type="PROSITE" id="PS00086">
    <property type="entry name" value="CYTOCHROME_P450"/>
    <property type="match status" value="1"/>
</dbReference>
<evidence type="ECO:0000256" key="2">
    <source>
        <dbReference type="ARBA" id="ARBA00022617"/>
    </source>
</evidence>
<evidence type="ECO:0000256" key="4">
    <source>
        <dbReference type="ARBA" id="ARBA00023002"/>
    </source>
</evidence>
<name>A0AAU8IKA4_9ACTN</name>
<dbReference type="AlphaFoldDB" id="A0AAU8IKA4"/>
<dbReference type="InterPro" id="IPR001128">
    <property type="entry name" value="Cyt_P450"/>
</dbReference>
<dbReference type="EMBL" id="CP159534">
    <property type="protein sequence ID" value="XCJ68609.1"/>
    <property type="molecule type" value="Genomic_DNA"/>
</dbReference>
<evidence type="ECO:0000256" key="6">
    <source>
        <dbReference type="ARBA" id="ARBA00023033"/>
    </source>
</evidence>
<feature type="region of interest" description="Disordered" evidence="8">
    <location>
        <begin position="1"/>
        <end position="21"/>
    </location>
</feature>
<dbReference type="PRINTS" id="PR00359">
    <property type="entry name" value="BP450"/>
</dbReference>
<dbReference type="PANTHER" id="PTHR46696">
    <property type="entry name" value="P450, PUTATIVE (EUROFUNG)-RELATED"/>
    <property type="match status" value="1"/>
</dbReference>
<dbReference type="Pfam" id="PF00067">
    <property type="entry name" value="p450"/>
    <property type="match status" value="1"/>
</dbReference>
<dbReference type="PRINTS" id="PR00385">
    <property type="entry name" value="P450"/>
</dbReference>
<dbReference type="InterPro" id="IPR036396">
    <property type="entry name" value="Cyt_P450_sf"/>
</dbReference>
<evidence type="ECO:0000256" key="7">
    <source>
        <dbReference type="RuleBase" id="RU000461"/>
    </source>
</evidence>
<evidence type="ECO:0000256" key="5">
    <source>
        <dbReference type="ARBA" id="ARBA00023004"/>
    </source>
</evidence>
<dbReference type="GO" id="GO:0005506">
    <property type="term" value="F:iron ion binding"/>
    <property type="evidence" value="ECO:0007669"/>
    <property type="project" value="InterPro"/>
</dbReference>
<dbReference type="GO" id="GO:0020037">
    <property type="term" value="F:heme binding"/>
    <property type="evidence" value="ECO:0007669"/>
    <property type="project" value="InterPro"/>
</dbReference>
<keyword evidence="4 7" id="KW-0560">Oxidoreductase</keyword>